<gene>
    <name evidence="6" type="ORF">JOF56_000673</name>
</gene>
<proteinExistence type="inferred from homology"/>
<dbReference type="InterPro" id="IPR002018">
    <property type="entry name" value="CarbesteraseB"/>
</dbReference>
<reference evidence="6 7" key="1">
    <citation type="submission" date="2021-03" db="EMBL/GenBank/DDBJ databases">
        <title>Sequencing the genomes of 1000 actinobacteria strains.</title>
        <authorList>
            <person name="Klenk H.-P."/>
        </authorList>
    </citation>
    <scope>NUCLEOTIDE SEQUENCE [LARGE SCALE GENOMIC DNA]</scope>
    <source>
        <strain evidence="6 7">DSM 46670</strain>
    </source>
</reference>
<evidence type="ECO:0000256" key="4">
    <source>
        <dbReference type="RuleBase" id="RU361235"/>
    </source>
</evidence>
<name>A0ABS4T8X6_9PSEU</name>
<sequence length="484" mass="51914">MASTTVDTRHGAVRGAVAGGVIAFKGIPYAAPPVGPNRFLPPQPVVPWTGVRDATRFGPTAPKAPYAPPLDALIHEVDVPGEDYLNLNVWTPDLSGRLPVMVWIHGGAFVNGSGSAYDGSAFARDGVVCVTLNYRLGTDGFLYFEDTANRGLLDQVAALQWVQDNIEAFGGDPGQITVFGESAGGMSIGMLLGMPKATGLFHRAILQSGGSQHAVGPATAEKLKLALAGKLGVAPTKEGFSAVPTEQLVVAQQQLRGAVAMQPDPGLWGEAALTMLPFAPVIDGDTIPGPPNEHLAEGVDILVGSNSDEFRLYVVPNGAFDYIGEERLNAAFRQFGLDPVEGRAVYQASRPGAAANELFCAVFTDWHFRIPAIRIAERARTAYMYEFAWQAPTFDGKLGACHAADIPFVFDNLDDNLFENLLGPHLPQHLADTMHSAWVSFATHGNPGWFPYETGNRSTMRFDIESEVVVHPQAEELALWEGVR</sequence>
<dbReference type="SUPFAM" id="SSF53474">
    <property type="entry name" value="alpha/beta-Hydrolases"/>
    <property type="match status" value="1"/>
</dbReference>
<dbReference type="Gene3D" id="3.40.50.1820">
    <property type="entry name" value="alpha/beta hydrolase"/>
    <property type="match status" value="1"/>
</dbReference>
<dbReference type="InterPro" id="IPR019826">
    <property type="entry name" value="Carboxylesterase_B_AS"/>
</dbReference>
<evidence type="ECO:0000259" key="5">
    <source>
        <dbReference type="Pfam" id="PF00135"/>
    </source>
</evidence>
<dbReference type="EC" id="3.1.1.-" evidence="4"/>
<accession>A0ABS4T8X6</accession>
<dbReference type="PROSITE" id="PS00122">
    <property type="entry name" value="CARBOXYLESTERASE_B_1"/>
    <property type="match status" value="1"/>
</dbReference>
<dbReference type="InterPro" id="IPR050309">
    <property type="entry name" value="Type-B_Carboxylest/Lipase"/>
</dbReference>
<dbReference type="RefSeq" id="WP_209634250.1">
    <property type="nucleotide sequence ID" value="NZ_JAGINW010000001.1"/>
</dbReference>
<evidence type="ECO:0000256" key="1">
    <source>
        <dbReference type="ARBA" id="ARBA00005964"/>
    </source>
</evidence>
<dbReference type="InterPro" id="IPR002168">
    <property type="entry name" value="Lipase_GDXG_HIS_AS"/>
</dbReference>
<dbReference type="PANTHER" id="PTHR11559">
    <property type="entry name" value="CARBOXYLESTERASE"/>
    <property type="match status" value="1"/>
</dbReference>
<evidence type="ECO:0000256" key="2">
    <source>
        <dbReference type="ARBA" id="ARBA00010515"/>
    </source>
</evidence>
<dbReference type="EMBL" id="JAGINW010000001">
    <property type="protein sequence ID" value="MBP2320288.1"/>
    <property type="molecule type" value="Genomic_DNA"/>
</dbReference>
<evidence type="ECO:0000313" key="6">
    <source>
        <dbReference type="EMBL" id="MBP2320288.1"/>
    </source>
</evidence>
<keyword evidence="3 4" id="KW-0378">Hydrolase</keyword>
<comment type="similarity">
    <text evidence="2">Belongs to the 'GDXG' lipolytic enzyme family.</text>
</comment>
<protein>
    <recommendedName>
        <fullName evidence="4">Carboxylic ester hydrolase</fullName>
        <ecNumber evidence="4">3.1.1.-</ecNumber>
    </recommendedName>
</protein>
<feature type="domain" description="Carboxylesterase type B" evidence="5">
    <location>
        <begin position="3"/>
        <end position="480"/>
    </location>
</feature>
<dbReference type="GO" id="GO:0016787">
    <property type="term" value="F:hydrolase activity"/>
    <property type="evidence" value="ECO:0007669"/>
    <property type="project" value="UniProtKB-KW"/>
</dbReference>
<comment type="caution">
    <text evidence="6">The sequence shown here is derived from an EMBL/GenBank/DDBJ whole genome shotgun (WGS) entry which is preliminary data.</text>
</comment>
<evidence type="ECO:0000256" key="3">
    <source>
        <dbReference type="ARBA" id="ARBA00022801"/>
    </source>
</evidence>
<dbReference type="InterPro" id="IPR029058">
    <property type="entry name" value="AB_hydrolase_fold"/>
</dbReference>
<keyword evidence="7" id="KW-1185">Reference proteome</keyword>
<dbReference type="Pfam" id="PF00135">
    <property type="entry name" value="COesterase"/>
    <property type="match status" value="1"/>
</dbReference>
<comment type="similarity">
    <text evidence="1 4">Belongs to the type-B carboxylesterase/lipase family.</text>
</comment>
<dbReference type="Proteomes" id="UP001519332">
    <property type="component" value="Unassembled WGS sequence"/>
</dbReference>
<organism evidence="6 7">
    <name type="scientific">Kibdelosporangium banguiense</name>
    <dbReference type="NCBI Taxonomy" id="1365924"/>
    <lineage>
        <taxon>Bacteria</taxon>
        <taxon>Bacillati</taxon>
        <taxon>Actinomycetota</taxon>
        <taxon>Actinomycetes</taxon>
        <taxon>Pseudonocardiales</taxon>
        <taxon>Pseudonocardiaceae</taxon>
        <taxon>Kibdelosporangium</taxon>
    </lineage>
</organism>
<dbReference type="PROSITE" id="PS01173">
    <property type="entry name" value="LIPASE_GDXG_HIS"/>
    <property type="match status" value="1"/>
</dbReference>
<evidence type="ECO:0000313" key="7">
    <source>
        <dbReference type="Proteomes" id="UP001519332"/>
    </source>
</evidence>